<accession>A0ABD1FFC4</accession>
<reference evidence="1 2" key="1">
    <citation type="submission" date="2024-05" db="EMBL/GenBank/DDBJ databases">
        <title>Genetic variation in Jamaican populations of the coffee berry borer (Hypothenemus hampei).</title>
        <authorList>
            <person name="Errbii M."/>
            <person name="Myrie A."/>
        </authorList>
    </citation>
    <scope>NUCLEOTIDE SEQUENCE [LARGE SCALE GENOMIC DNA]</scope>
    <source>
        <strain evidence="1">JA-Hopewell-2020-01-JO</strain>
        <tissue evidence="1">Whole body</tissue>
    </source>
</reference>
<dbReference type="EMBL" id="JBDJPC010000001">
    <property type="protein sequence ID" value="KAL1517960.1"/>
    <property type="molecule type" value="Genomic_DNA"/>
</dbReference>
<keyword evidence="2" id="KW-1185">Reference proteome</keyword>
<dbReference type="Proteomes" id="UP001566132">
    <property type="component" value="Unassembled WGS sequence"/>
</dbReference>
<proteinExistence type="predicted"/>
<protein>
    <submittedName>
        <fullName evidence="1">Uncharacterized protein</fullName>
    </submittedName>
</protein>
<name>A0ABD1FFC4_HYPHA</name>
<evidence type="ECO:0000313" key="1">
    <source>
        <dbReference type="EMBL" id="KAL1517960.1"/>
    </source>
</evidence>
<comment type="caution">
    <text evidence="1">The sequence shown here is derived from an EMBL/GenBank/DDBJ whole genome shotgun (WGS) entry which is preliminary data.</text>
</comment>
<organism evidence="1 2">
    <name type="scientific">Hypothenemus hampei</name>
    <name type="common">Coffee berry borer</name>
    <dbReference type="NCBI Taxonomy" id="57062"/>
    <lineage>
        <taxon>Eukaryota</taxon>
        <taxon>Metazoa</taxon>
        <taxon>Ecdysozoa</taxon>
        <taxon>Arthropoda</taxon>
        <taxon>Hexapoda</taxon>
        <taxon>Insecta</taxon>
        <taxon>Pterygota</taxon>
        <taxon>Neoptera</taxon>
        <taxon>Endopterygota</taxon>
        <taxon>Coleoptera</taxon>
        <taxon>Polyphaga</taxon>
        <taxon>Cucujiformia</taxon>
        <taxon>Curculionidae</taxon>
        <taxon>Scolytinae</taxon>
        <taxon>Hypothenemus</taxon>
    </lineage>
</organism>
<sequence length="142" mass="16395">MKIRVILQVLVVLYHYKVVRAIYGFRSYKQPYYGVPQYYYTQADDEGYFDRPKVPLPDLRLKSKPVGPYFGSFLAGYAPSYGLVPAPPVVLRDKTPKVLRPIVVVPNWVPENGFHSPEVEKPVTEALPDDLKYDFRTKTHTF</sequence>
<evidence type="ECO:0000313" key="2">
    <source>
        <dbReference type="Proteomes" id="UP001566132"/>
    </source>
</evidence>
<dbReference type="AlphaFoldDB" id="A0ABD1FFC4"/>
<gene>
    <name evidence="1" type="ORF">ABEB36_001654</name>
</gene>